<evidence type="ECO:0000313" key="3">
    <source>
        <dbReference type="Proteomes" id="UP000283880"/>
    </source>
</evidence>
<accession>A0A413FBI2</accession>
<comment type="caution">
    <text evidence="2">The sequence shown here is derived from an EMBL/GenBank/DDBJ whole genome shotgun (WGS) entry which is preliminary data.</text>
</comment>
<dbReference type="AlphaFoldDB" id="A0A413FBI2"/>
<organism evidence="2 3">
    <name type="scientific">Enterocloster asparagiformis</name>
    <dbReference type="NCBI Taxonomy" id="333367"/>
    <lineage>
        <taxon>Bacteria</taxon>
        <taxon>Bacillati</taxon>
        <taxon>Bacillota</taxon>
        <taxon>Clostridia</taxon>
        <taxon>Lachnospirales</taxon>
        <taxon>Lachnospiraceae</taxon>
        <taxon>Enterocloster</taxon>
    </lineage>
</organism>
<name>A0A413FBI2_9FIRM</name>
<dbReference type="EMBL" id="QSBM01000015">
    <property type="protein sequence ID" value="RGX26563.1"/>
    <property type="molecule type" value="Genomic_DNA"/>
</dbReference>
<reference evidence="2 3" key="1">
    <citation type="submission" date="2018-08" db="EMBL/GenBank/DDBJ databases">
        <title>A genome reference for cultivated species of the human gut microbiota.</title>
        <authorList>
            <person name="Zou Y."/>
            <person name="Xue W."/>
            <person name="Luo G."/>
        </authorList>
    </citation>
    <scope>NUCLEOTIDE SEQUENCE [LARGE SCALE GENOMIC DNA]</scope>
    <source>
        <strain evidence="2 3">AF04-15</strain>
    </source>
</reference>
<proteinExistence type="predicted"/>
<evidence type="ECO:0000313" key="2">
    <source>
        <dbReference type="EMBL" id="RGX26563.1"/>
    </source>
</evidence>
<dbReference type="Proteomes" id="UP000283880">
    <property type="component" value="Unassembled WGS sequence"/>
</dbReference>
<evidence type="ECO:0000259" key="1">
    <source>
        <dbReference type="Pfam" id="PF04230"/>
    </source>
</evidence>
<feature type="domain" description="Polysaccharide pyruvyl transferase" evidence="1">
    <location>
        <begin position="15"/>
        <end position="309"/>
    </location>
</feature>
<dbReference type="OrthoDB" id="9799278at2"/>
<dbReference type="InterPro" id="IPR007345">
    <property type="entry name" value="Polysacch_pyruvyl_Trfase"/>
</dbReference>
<keyword evidence="2" id="KW-0808">Transferase</keyword>
<gene>
    <name evidence="2" type="ORF">DWV29_18445</name>
</gene>
<dbReference type="Pfam" id="PF04230">
    <property type="entry name" value="PS_pyruv_trans"/>
    <property type="match status" value="1"/>
</dbReference>
<dbReference type="GO" id="GO:0016740">
    <property type="term" value="F:transferase activity"/>
    <property type="evidence" value="ECO:0007669"/>
    <property type="project" value="UniProtKB-KW"/>
</dbReference>
<protein>
    <submittedName>
        <fullName evidence="2">Polysaccharide pyruvyl transferase family protein</fullName>
    </submittedName>
</protein>
<sequence>MVNIGLLTLDAQIYNYGGLLQEYALYKTLQKLGHKVEIINYDVGSELNTFSYKRDIKYLSIDKIVRKIAKKVSRKSHYVTKDIDLKSKYLFDSFRCEHLQISQRYFNSDLKEIHSAYDGFVCGSDQIWNPTYNIPSFFLTFVKKKNKVIYAASIGVSSLSRIEKKSYAVLLSDLKYISVREEKAKEMLSPLTSSLIQVVLDPTMILDREEWKKFIRKNSCQRPYVFCYFLGQSEEKSEAAQKYAKENNLELIAVPLDDCNQSEREKGMEGIGPIEFLNLIYYANFILTDSFHASVFSILYGKNFRVFSRNVGSKNMDDRIHTLLKLIGRESLLIRPKELETSYSNDDLGYNYFQIDEQRVQSLRWLENALKKEKGKEDA</sequence>